<dbReference type="KEGG" id="prag:EKN56_02050"/>
<organism evidence="1 2">
    <name type="scientific">Limnobaculum zhutongyuii</name>
    <dbReference type="NCBI Taxonomy" id="2498113"/>
    <lineage>
        <taxon>Bacteria</taxon>
        <taxon>Pseudomonadati</taxon>
        <taxon>Pseudomonadota</taxon>
        <taxon>Gammaproteobacteria</taxon>
        <taxon>Enterobacterales</taxon>
        <taxon>Budviciaceae</taxon>
        <taxon>Limnobaculum</taxon>
    </lineage>
</organism>
<dbReference type="AlphaFoldDB" id="A0A411WG61"/>
<protein>
    <recommendedName>
        <fullName evidence="3">Autotransporter outer membrane beta-barrel domain-containing protein</fullName>
    </recommendedName>
</protein>
<keyword evidence="2" id="KW-1185">Reference proteome</keyword>
<evidence type="ECO:0000313" key="1">
    <source>
        <dbReference type="EMBL" id="QBH95290.1"/>
    </source>
</evidence>
<accession>A0A411WG61</accession>
<dbReference type="EMBL" id="CP034752">
    <property type="protein sequence ID" value="QBH95290.1"/>
    <property type="molecule type" value="Genomic_DNA"/>
</dbReference>
<evidence type="ECO:0000313" key="2">
    <source>
        <dbReference type="Proteomes" id="UP000293154"/>
    </source>
</evidence>
<dbReference type="Proteomes" id="UP000293154">
    <property type="component" value="Chromosome"/>
</dbReference>
<reference evidence="1 2" key="1">
    <citation type="submission" date="2019-03" db="EMBL/GenBank/DDBJ databases">
        <title>Pragia sp. nov. isolated from the gut tract of Carduelis flavirostris.</title>
        <authorList>
            <person name="Ge Y."/>
        </authorList>
    </citation>
    <scope>NUCLEOTIDE SEQUENCE [LARGE SCALE GENOMIC DNA]</scope>
    <source>
        <strain evidence="1 2">CF-458</strain>
    </source>
</reference>
<name>A0A411WG61_9GAMM</name>
<gene>
    <name evidence="1" type="ORF">EKN56_02050</name>
</gene>
<sequence length="354" mass="36307">MSKEKLTVLNRISSPSQKFNKIALSIALLTAGSEVFAQQYILDGPTASGSITGAYTYEGTVNNPAAIAVMNGGKLTTSSSITALPYDLNGYSILVTGANSRIDVINRGLRANLGEAPGSTGLFVSEGTFNNLNSWFVAHTASSNEMTGKVTGIHAISGATVTVEGAQINLFPTRDYANSTLTGTNAILIEHGNSNVQDTTVTTSGQLLIQLQGNEGHGVYVLNDSAIATDAKDGVMRIYGLENAIDIIGNSSYALATGKTTYGTSRIFVGDEQTSAKGTIAITTQGINAHGIVTAPKGEIKLYGDGQTIKTVGAGASDLVSNGGVIDITGDGHQLTTMDAHAVVASGGGGVLSI</sequence>
<evidence type="ECO:0008006" key="3">
    <source>
        <dbReference type="Google" id="ProtNLM"/>
    </source>
</evidence>
<proteinExistence type="predicted"/>
<dbReference type="RefSeq" id="WP_130590282.1">
    <property type="nucleotide sequence ID" value="NZ_CP034752.1"/>
</dbReference>